<dbReference type="EMBL" id="CAWUPB010000913">
    <property type="protein sequence ID" value="CAK7330113.1"/>
    <property type="molecule type" value="Genomic_DNA"/>
</dbReference>
<keyword evidence="2" id="KW-1185">Reference proteome</keyword>
<sequence length="139" mass="15955">MLKQIKLATRILIKSSVKPMEHGTPVIPYIPGPTLPYHPKHGRVAYTEITYMRNKSSDKLKATAIISFTNLLDYYFFSFKHFHIGDSSKLIVCLRALFIKAVSLRLAQARNLQCCVFNVRETIKQEKPKLFSRGNVRNS</sequence>
<evidence type="ECO:0000313" key="1">
    <source>
        <dbReference type="EMBL" id="CAK7330113.1"/>
    </source>
</evidence>
<evidence type="ECO:0000313" key="2">
    <source>
        <dbReference type="Proteomes" id="UP001314170"/>
    </source>
</evidence>
<organism evidence="1 2">
    <name type="scientific">Dovyalis caffra</name>
    <dbReference type="NCBI Taxonomy" id="77055"/>
    <lineage>
        <taxon>Eukaryota</taxon>
        <taxon>Viridiplantae</taxon>
        <taxon>Streptophyta</taxon>
        <taxon>Embryophyta</taxon>
        <taxon>Tracheophyta</taxon>
        <taxon>Spermatophyta</taxon>
        <taxon>Magnoliopsida</taxon>
        <taxon>eudicotyledons</taxon>
        <taxon>Gunneridae</taxon>
        <taxon>Pentapetalae</taxon>
        <taxon>rosids</taxon>
        <taxon>fabids</taxon>
        <taxon>Malpighiales</taxon>
        <taxon>Salicaceae</taxon>
        <taxon>Flacourtieae</taxon>
        <taxon>Dovyalis</taxon>
    </lineage>
</organism>
<accession>A0AAV1R7T9</accession>
<gene>
    <name evidence="1" type="ORF">DCAF_LOCUS7779</name>
</gene>
<reference evidence="1 2" key="1">
    <citation type="submission" date="2024-01" db="EMBL/GenBank/DDBJ databases">
        <authorList>
            <person name="Waweru B."/>
        </authorList>
    </citation>
    <scope>NUCLEOTIDE SEQUENCE [LARGE SCALE GENOMIC DNA]</scope>
</reference>
<comment type="caution">
    <text evidence="1">The sequence shown here is derived from an EMBL/GenBank/DDBJ whole genome shotgun (WGS) entry which is preliminary data.</text>
</comment>
<dbReference type="Proteomes" id="UP001314170">
    <property type="component" value="Unassembled WGS sequence"/>
</dbReference>
<name>A0AAV1R7T9_9ROSI</name>
<dbReference type="AlphaFoldDB" id="A0AAV1R7T9"/>
<proteinExistence type="predicted"/>
<protein>
    <submittedName>
        <fullName evidence="1">Uncharacterized protein</fullName>
    </submittedName>
</protein>